<protein>
    <recommendedName>
        <fullName evidence="4">SF3 helicase domain-containing protein</fullName>
    </recommendedName>
</protein>
<keyword evidence="2" id="KW-0378">Hydrolase</keyword>
<dbReference type="RefSeq" id="WP_168040583.1">
    <property type="nucleotide sequence ID" value="NZ_JAAEDK010000027.1"/>
</dbReference>
<dbReference type="SUPFAM" id="SSF52540">
    <property type="entry name" value="P-loop containing nucleoside triphosphate hydrolases"/>
    <property type="match status" value="1"/>
</dbReference>
<evidence type="ECO:0000313" key="8">
    <source>
        <dbReference type="Proteomes" id="UP001138708"/>
    </source>
</evidence>
<dbReference type="EMBL" id="JAAVUP010000002">
    <property type="protein sequence ID" value="NKE16714.1"/>
    <property type="molecule type" value="Genomic_DNA"/>
</dbReference>
<keyword evidence="3" id="KW-0067">ATP-binding</keyword>
<organism evidence="5 8">
    <name type="scientific">Neoroseomonas oryzicola</name>
    <dbReference type="NCBI Taxonomy" id="535904"/>
    <lineage>
        <taxon>Bacteria</taxon>
        <taxon>Pseudomonadati</taxon>
        <taxon>Pseudomonadota</taxon>
        <taxon>Alphaproteobacteria</taxon>
        <taxon>Acetobacterales</taxon>
        <taxon>Acetobacteraceae</taxon>
        <taxon>Neoroseomonas</taxon>
    </lineage>
</organism>
<dbReference type="InterPro" id="IPR014818">
    <property type="entry name" value="Phage/plasmid_primase_P4_C"/>
</dbReference>
<reference evidence="5" key="3">
    <citation type="journal article" date="2021" name="Syst. Appl. Microbiol.">
        <title>Roseomonas hellenica sp. nov., isolated from roots of wild-growing Alkanna tinctoria.</title>
        <authorList>
            <person name="Rat A."/>
            <person name="Naranjo H.D."/>
            <person name="Lebbe L."/>
            <person name="Cnockaert M."/>
            <person name="Krigas N."/>
            <person name="Grigoriadou K."/>
            <person name="Maloupa E."/>
            <person name="Willems A."/>
        </authorList>
    </citation>
    <scope>NUCLEOTIDE SEQUENCE</scope>
    <source>
        <strain evidence="5">LMG 31161</strain>
    </source>
</reference>
<dbReference type="Proteomes" id="UP000746741">
    <property type="component" value="Unassembled WGS sequence"/>
</dbReference>
<evidence type="ECO:0000256" key="1">
    <source>
        <dbReference type="ARBA" id="ARBA00022741"/>
    </source>
</evidence>
<dbReference type="InterPro" id="IPR045455">
    <property type="entry name" value="NrS-1_pol-like_helicase"/>
</dbReference>
<evidence type="ECO:0000256" key="3">
    <source>
        <dbReference type="ARBA" id="ARBA00022840"/>
    </source>
</evidence>
<comment type="caution">
    <text evidence="5">The sequence shown here is derived from an EMBL/GenBank/DDBJ whole genome shotgun (WGS) entry which is preliminary data.</text>
</comment>
<dbReference type="InterPro" id="IPR051620">
    <property type="entry name" value="ORF904-like_C"/>
</dbReference>
<dbReference type="Gene3D" id="3.40.50.300">
    <property type="entry name" value="P-loop containing nucleotide triphosphate hydrolases"/>
    <property type="match status" value="1"/>
</dbReference>
<dbReference type="AlphaFoldDB" id="A0A9X9WIQ1"/>
<sequence>MSADFAAAFRAAQEQFETSAPEFSDDALALLFSNRHHGQLLHVPEWGHWLRWDGARWARDTTLAVFDLARVICREAARDAGEDAAPKIASAQKVAAVERLARSDRRHAREAWGFDADHWSLNTPAGVVDLRTGKVRDHRRDDLFTKVTATAPAGDCPRWLEFLHQITQGDEDVIAYLQRWVGYMLTGETREHAFLFVYGPGGNGKGVLLNTVAAMLGDYAATAPMETFMASQHDRHPTDLAGMRGARLVLAQETEAGRVLAEGRIKSLTGGDKISARFMRADFFEFVPAFKLVMVGNHRPVIRNPDDAMRRRLHLLRLTFRPTKPDQELPNRLRAELPGILRWAVEGCMAWQREGLRMPDAVRRATDEYFAEQDLISQWVAERCEAVPSATTPSSAAFRDWKSWAERRGEFAGSNKTFSADLEKHFARAKGRDGNVFRGVRLRPGDSGVW</sequence>
<evidence type="ECO:0000313" key="7">
    <source>
        <dbReference type="Proteomes" id="UP000746741"/>
    </source>
</evidence>
<evidence type="ECO:0000256" key="2">
    <source>
        <dbReference type="ARBA" id="ARBA00022801"/>
    </source>
</evidence>
<dbReference type="Pfam" id="PF19263">
    <property type="entry name" value="DUF5906"/>
    <property type="match status" value="1"/>
</dbReference>
<dbReference type="EMBL" id="JAAEDK010000027">
    <property type="protein sequence ID" value="MBR0660211.1"/>
    <property type="molecule type" value="Genomic_DNA"/>
</dbReference>
<dbReference type="PANTHER" id="PTHR35372">
    <property type="entry name" value="ATP BINDING PROTEIN-RELATED"/>
    <property type="match status" value="1"/>
</dbReference>
<keyword evidence="7" id="KW-1185">Reference proteome</keyword>
<accession>A0A9X9WIQ1</accession>
<dbReference type="InterPro" id="IPR014015">
    <property type="entry name" value="Helicase_SF3_DNA-vir"/>
</dbReference>
<reference evidence="6 7" key="2">
    <citation type="submission" date="2020-02" db="EMBL/GenBank/DDBJ databases">
        <authorList>
            <person name="Sun Q."/>
            <person name="Inoue M."/>
        </authorList>
    </citation>
    <scope>NUCLEOTIDE SEQUENCE [LARGE SCALE GENOMIC DNA]</scope>
    <source>
        <strain evidence="6 7">KCTC 22478</strain>
    </source>
</reference>
<dbReference type="SMART" id="SM00885">
    <property type="entry name" value="D5_N"/>
    <property type="match status" value="1"/>
</dbReference>
<evidence type="ECO:0000259" key="4">
    <source>
        <dbReference type="PROSITE" id="PS51206"/>
    </source>
</evidence>
<gene>
    <name evidence="6" type="ORF">GWK15_07155</name>
    <name evidence="5" type="ORF">GXW75_13200</name>
</gene>
<dbReference type="InterPro" id="IPR006500">
    <property type="entry name" value="Helicase_put_C_phage/plasmid"/>
</dbReference>
<evidence type="ECO:0000313" key="6">
    <source>
        <dbReference type="EMBL" id="NKE16714.1"/>
    </source>
</evidence>
<keyword evidence="1" id="KW-0547">Nucleotide-binding</keyword>
<dbReference type="NCBIfam" id="TIGR01613">
    <property type="entry name" value="primase_Cterm"/>
    <property type="match status" value="1"/>
</dbReference>
<dbReference type="GO" id="GO:0005524">
    <property type="term" value="F:ATP binding"/>
    <property type="evidence" value="ECO:0007669"/>
    <property type="project" value="UniProtKB-KW"/>
</dbReference>
<name>A0A9X9WIQ1_9PROT</name>
<dbReference type="PANTHER" id="PTHR35372:SF2">
    <property type="entry name" value="SF3 HELICASE DOMAIN-CONTAINING PROTEIN"/>
    <property type="match status" value="1"/>
</dbReference>
<evidence type="ECO:0000313" key="5">
    <source>
        <dbReference type="EMBL" id="MBR0660211.1"/>
    </source>
</evidence>
<dbReference type="Proteomes" id="UP001138708">
    <property type="component" value="Unassembled WGS sequence"/>
</dbReference>
<dbReference type="GO" id="GO:0016787">
    <property type="term" value="F:hydrolase activity"/>
    <property type="evidence" value="ECO:0007669"/>
    <property type="project" value="UniProtKB-KW"/>
</dbReference>
<proteinExistence type="predicted"/>
<dbReference type="InterPro" id="IPR027417">
    <property type="entry name" value="P-loop_NTPase"/>
</dbReference>
<dbReference type="Pfam" id="PF08706">
    <property type="entry name" value="D5_N"/>
    <property type="match status" value="1"/>
</dbReference>
<dbReference type="PROSITE" id="PS51206">
    <property type="entry name" value="SF3_HELICASE_1"/>
    <property type="match status" value="1"/>
</dbReference>
<reference evidence="5" key="1">
    <citation type="submission" date="2020-01" db="EMBL/GenBank/DDBJ databases">
        <authorList>
            <person name="Rat A."/>
        </authorList>
    </citation>
    <scope>NUCLEOTIDE SEQUENCE</scope>
    <source>
        <strain evidence="5">LMG 31161</strain>
    </source>
</reference>
<feature type="domain" description="SF3 helicase" evidence="4">
    <location>
        <begin position="172"/>
        <end position="333"/>
    </location>
</feature>